<keyword evidence="3 5" id="KW-1133">Transmembrane helix</keyword>
<feature type="transmembrane region" description="Helical" evidence="5">
    <location>
        <begin position="270"/>
        <end position="286"/>
    </location>
</feature>
<feature type="transmembrane region" description="Helical" evidence="5">
    <location>
        <begin position="80"/>
        <end position="102"/>
    </location>
</feature>
<dbReference type="InterPro" id="IPR051533">
    <property type="entry name" value="WaaL-like"/>
</dbReference>
<sequence>MDGMRNLAIMKSMSWSISWQFLQRVFFIVGLATMPVMTGKFKFPIAGNHIGLLFFTAGILIWGIEMYCTRKSLTAGEKRGFLFLGLMFLWALICTVAGVLFYPSFANMNLNQMVNFRNLYYNVIGIYPELIELDFVRGVLLYRGIRSTFASVLSTYFISLWIYHVYQKDWKMGVRDLQRALVGAGVFLICYSSIELGFLSGNYTCKTLLAIINNRIFDVASGNGWYPPLFWDFLQMRSLFLEPAHLCIFLIMAIPVLYLPSFETKTKSDLIFIAVSSIFLMMLFMTKSRTGAIAIGIEIIITSFWISFTQSKRFKKIIKLALCILALFLFSLGIMANFHSIDPKVNDRHDAVSAMNYLESNVTSVVGDKRSNSTRKINMLATGKTWLDHPIMGVGVDLHSEYVGEKFLPSDMGNKEAINWIKDMNKEGPIKSGVPNINHILNILVEQGLIGVILFLIPFGIVLMRCINNLCLINDAEFTSLLISLAGSVFVLLVSYDHIWLFIIVGLVFSALYARRDGNNI</sequence>
<dbReference type="InterPro" id="IPR007016">
    <property type="entry name" value="O-antigen_ligase-rel_domated"/>
</dbReference>
<evidence type="ECO:0000313" key="7">
    <source>
        <dbReference type="EMBL" id="EEW97518.1"/>
    </source>
</evidence>
<comment type="caution">
    <text evidence="7">The sequence shown here is derived from an EMBL/GenBank/DDBJ whole genome shotgun (WGS) entry which is preliminary data.</text>
</comment>
<evidence type="ECO:0000256" key="1">
    <source>
        <dbReference type="ARBA" id="ARBA00004141"/>
    </source>
</evidence>
<dbReference type="HOGENOM" id="CLU_522479_0_0_9"/>
<protein>
    <recommendedName>
        <fullName evidence="6">O-antigen ligase-related domain-containing protein</fullName>
    </recommendedName>
</protein>
<feature type="transmembrane region" description="Helical" evidence="5">
    <location>
        <begin position="239"/>
        <end position="258"/>
    </location>
</feature>
<reference evidence="7" key="1">
    <citation type="submission" date="2009-09" db="EMBL/GenBank/DDBJ databases">
        <authorList>
            <person name="Weinstock G."/>
            <person name="Sodergren E."/>
            <person name="Clifton S."/>
            <person name="Fulton L."/>
            <person name="Fulton B."/>
            <person name="Courtney L."/>
            <person name="Fronick C."/>
            <person name="Harrison M."/>
            <person name="Strong C."/>
            <person name="Farmer C."/>
            <person name="Delahaunty K."/>
            <person name="Markovic C."/>
            <person name="Hall O."/>
            <person name="Minx P."/>
            <person name="Tomlinson C."/>
            <person name="Mitreva M."/>
            <person name="Nelson J."/>
            <person name="Hou S."/>
            <person name="Wollam A."/>
            <person name="Pepin K.H."/>
            <person name="Johnson M."/>
            <person name="Bhonagiri V."/>
            <person name="Nash W.E."/>
            <person name="Warren W."/>
            <person name="Chinwalla A."/>
            <person name="Mardis E.R."/>
            <person name="Wilson R.K."/>
        </authorList>
    </citation>
    <scope>NUCLEOTIDE SEQUENCE [LARGE SCALE GENOMIC DNA]</scope>
    <source>
        <strain evidence="7">DSM 15470</strain>
    </source>
</reference>
<evidence type="ECO:0000256" key="4">
    <source>
        <dbReference type="ARBA" id="ARBA00023136"/>
    </source>
</evidence>
<feature type="transmembrane region" description="Helical" evidence="5">
    <location>
        <begin position="177"/>
        <end position="194"/>
    </location>
</feature>
<keyword evidence="2 5" id="KW-0812">Transmembrane</keyword>
<evidence type="ECO:0000259" key="6">
    <source>
        <dbReference type="Pfam" id="PF04932"/>
    </source>
</evidence>
<evidence type="ECO:0000256" key="5">
    <source>
        <dbReference type="SAM" id="Phobius"/>
    </source>
</evidence>
<feature type="transmembrane region" description="Helical" evidence="5">
    <location>
        <begin position="145"/>
        <end position="165"/>
    </location>
</feature>
<feature type="transmembrane region" description="Helical" evidence="5">
    <location>
        <begin position="50"/>
        <end position="68"/>
    </location>
</feature>
<dbReference type="OrthoDB" id="1633994at2"/>
<comment type="subcellular location">
    <subcellularLocation>
        <location evidence="1">Membrane</location>
        <topology evidence="1">Multi-pass membrane protein</topology>
    </subcellularLocation>
</comment>
<dbReference type="Proteomes" id="UP000004736">
    <property type="component" value="Unassembled WGS sequence"/>
</dbReference>
<keyword evidence="8" id="KW-1185">Reference proteome</keyword>
<evidence type="ECO:0000256" key="2">
    <source>
        <dbReference type="ARBA" id="ARBA00022692"/>
    </source>
</evidence>
<organism evidence="7 8">
    <name type="scientific">Dialister invisus DSM 15470</name>
    <dbReference type="NCBI Taxonomy" id="592028"/>
    <lineage>
        <taxon>Bacteria</taxon>
        <taxon>Bacillati</taxon>
        <taxon>Bacillota</taxon>
        <taxon>Negativicutes</taxon>
        <taxon>Veillonellales</taxon>
        <taxon>Veillonellaceae</taxon>
        <taxon>Dialister</taxon>
    </lineage>
</organism>
<feature type="transmembrane region" description="Helical" evidence="5">
    <location>
        <begin position="21"/>
        <end position="38"/>
    </location>
</feature>
<dbReference type="GO" id="GO:0016020">
    <property type="term" value="C:membrane"/>
    <property type="evidence" value="ECO:0007669"/>
    <property type="project" value="UniProtKB-SubCell"/>
</dbReference>
<dbReference type="PANTHER" id="PTHR37422:SF13">
    <property type="entry name" value="LIPOPOLYSACCHARIDE BIOSYNTHESIS PROTEIN PA4999-RELATED"/>
    <property type="match status" value="1"/>
</dbReference>
<evidence type="ECO:0000256" key="3">
    <source>
        <dbReference type="ARBA" id="ARBA00022989"/>
    </source>
</evidence>
<feature type="transmembrane region" description="Helical" evidence="5">
    <location>
        <begin position="320"/>
        <end position="338"/>
    </location>
</feature>
<dbReference type="PANTHER" id="PTHR37422">
    <property type="entry name" value="TEICHURONIC ACID BIOSYNTHESIS PROTEIN TUAE"/>
    <property type="match status" value="1"/>
</dbReference>
<gene>
    <name evidence="7" type="ORF">GCWU000321_01512</name>
</gene>
<feature type="transmembrane region" description="Helical" evidence="5">
    <location>
        <begin position="292"/>
        <end position="308"/>
    </location>
</feature>
<dbReference type="AlphaFoldDB" id="C9LPN2"/>
<dbReference type="STRING" id="592028.GCWU000321_01512"/>
<feature type="transmembrane region" description="Helical" evidence="5">
    <location>
        <begin position="440"/>
        <end position="464"/>
    </location>
</feature>
<feature type="transmembrane region" description="Helical" evidence="5">
    <location>
        <begin position="476"/>
        <end position="493"/>
    </location>
</feature>
<accession>C9LPN2</accession>
<name>C9LPN2_9FIRM</name>
<feature type="domain" description="O-antigen ligase-related" evidence="6">
    <location>
        <begin position="276"/>
        <end position="456"/>
    </location>
</feature>
<dbReference type="EMBL" id="ACIM02000001">
    <property type="protein sequence ID" value="EEW97518.1"/>
    <property type="molecule type" value="Genomic_DNA"/>
</dbReference>
<evidence type="ECO:0000313" key="8">
    <source>
        <dbReference type="Proteomes" id="UP000004736"/>
    </source>
</evidence>
<feature type="transmembrane region" description="Helical" evidence="5">
    <location>
        <begin position="499"/>
        <end position="515"/>
    </location>
</feature>
<dbReference type="eggNOG" id="COG3307">
    <property type="taxonomic scope" value="Bacteria"/>
</dbReference>
<dbReference type="Pfam" id="PF04932">
    <property type="entry name" value="Wzy_C"/>
    <property type="match status" value="1"/>
</dbReference>
<proteinExistence type="predicted"/>
<keyword evidence="4 5" id="KW-0472">Membrane</keyword>